<dbReference type="EMBL" id="AVOT02020710">
    <property type="protein sequence ID" value="MBW0509057.1"/>
    <property type="molecule type" value="Genomic_DNA"/>
</dbReference>
<gene>
    <name evidence="1" type="ORF">O181_048772</name>
</gene>
<protein>
    <submittedName>
        <fullName evidence="1">Uncharacterized protein</fullName>
    </submittedName>
</protein>
<name>A0A9Q3E0H9_9BASI</name>
<organism evidence="1 2">
    <name type="scientific">Austropuccinia psidii MF-1</name>
    <dbReference type="NCBI Taxonomy" id="1389203"/>
    <lineage>
        <taxon>Eukaryota</taxon>
        <taxon>Fungi</taxon>
        <taxon>Dikarya</taxon>
        <taxon>Basidiomycota</taxon>
        <taxon>Pucciniomycotina</taxon>
        <taxon>Pucciniomycetes</taxon>
        <taxon>Pucciniales</taxon>
        <taxon>Sphaerophragmiaceae</taxon>
        <taxon>Austropuccinia</taxon>
    </lineage>
</organism>
<dbReference type="Proteomes" id="UP000765509">
    <property type="component" value="Unassembled WGS sequence"/>
</dbReference>
<comment type="caution">
    <text evidence="1">The sequence shown here is derived from an EMBL/GenBank/DDBJ whole genome shotgun (WGS) entry which is preliminary data.</text>
</comment>
<reference evidence="1" key="1">
    <citation type="submission" date="2021-03" db="EMBL/GenBank/DDBJ databases">
        <title>Draft genome sequence of rust myrtle Austropuccinia psidii MF-1, a brazilian biotype.</title>
        <authorList>
            <person name="Quecine M.C."/>
            <person name="Pachon D.M.R."/>
            <person name="Bonatelli M.L."/>
            <person name="Correr F.H."/>
            <person name="Franceschini L.M."/>
            <person name="Leite T.F."/>
            <person name="Margarido G.R.A."/>
            <person name="Almeida C.A."/>
            <person name="Ferrarezi J.A."/>
            <person name="Labate C.A."/>
        </authorList>
    </citation>
    <scope>NUCLEOTIDE SEQUENCE</scope>
    <source>
        <strain evidence="1">MF-1</strain>
    </source>
</reference>
<keyword evidence="2" id="KW-1185">Reference proteome</keyword>
<sequence length="169" mass="18912">MGGLGPFWPKSNVAKRGQGVNPLAPKARWVPSHKWAYLSPFFAKRALGPKLATSNHQGPPAQVQQGFPSIQEKTLPSSTYPVPKDPGVVHIWYNIALCTIFTQQSIGDGFRTQLGHFNPSPQIHHPFQRKTLTHSVFQYLAATKRPFKDPDYLALQELGFYFIQGLFKG</sequence>
<evidence type="ECO:0000313" key="2">
    <source>
        <dbReference type="Proteomes" id="UP000765509"/>
    </source>
</evidence>
<proteinExistence type="predicted"/>
<accession>A0A9Q3E0H9</accession>
<evidence type="ECO:0000313" key="1">
    <source>
        <dbReference type="EMBL" id="MBW0509057.1"/>
    </source>
</evidence>
<dbReference type="AlphaFoldDB" id="A0A9Q3E0H9"/>